<name>A0A090QH53_9GAMM</name>
<evidence type="ECO:0000256" key="1">
    <source>
        <dbReference type="SAM" id="MobiDB-lite"/>
    </source>
</evidence>
<dbReference type="AlphaFoldDB" id="A0A090QH53"/>
<dbReference type="CDD" id="cd00085">
    <property type="entry name" value="HNHc"/>
    <property type="match status" value="1"/>
</dbReference>
<feature type="region of interest" description="Disordered" evidence="1">
    <location>
        <begin position="231"/>
        <end position="250"/>
    </location>
</feature>
<organism evidence="3 4">
    <name type="scientific">Photobacterium aphoticum</name>
    <dbReference type="NCBI Taxonomy" id="754436"/>
    <lineage>
        <taxon>Bacteria</taxon>
        <taxon>Pseudomonadati</taxon>
        <taxon>Pseudomonadota</taxon>
        <taxon>Gammaproteobacteria</taxon>
        <taxon>Vibrionales</taxon>
        <taxon>Vibrionaceae</taxon>
        <taxon>Photobacterium</taxon>
    </lineage>
</organism>
<dbReference type="EMBL" id="BBMN01000001">
    <property type="protein sequence ID" value="GAL02271.1"/>
    <property type="molecule type" value="Genomic_DNA"/>
</dbReference>
<proteinExistence type="predicted"/>
<reference evidence="3 4" key="1">
    <citation type="journal article" date="2014" name="Genome Announc.">
        <title>Draft Genome Sequences of Two Vibrionaceae Species, Vibrio ponticus C121 and Photobacterium aphoticum C119, Isolated as Coral Reef Microbiota.</title>
        <authorList>
            <person name="Al-saari N."/>
            <person name="Meirelles P.M."/>
            <person name="Mino S."/>
            <person name="Suda W."/>
            <person name="Oshima K."/>
            <person name="Hattori M."/>
            <person name="Ohkuma M."/>
            <person name="Thompson F.L."/>
            <person name="Gomez-Gil B."/>
            <person name="Sawabe T."/>
            <person name="Sawabe T."/>
        </authorList>
    </citation>
    <scope>NUCLEOTIDE SEQUENCE [LARGE SCALE GENOMIC DNA]</scope>
    <source>
        <strain evidence="3 4">JCM 19237</strain>
    </source>
</reference>
<comment type="caution">
    <text evidence="3">The sequence shown here is derived from an EMBL/GenBank/DDBJ whole genome shotgun (WGS) entry which is preliminary data.</text>
</comment>
<feature type="domain" description="HNH" evidence="2">
    <location>
        <begin position="43"/>
        <end position="91"/>
    </location>
</feature>
<protein>
    <submittedName>
        <fullName evidence="3">Hypothetical transmembrane protein</fullName>
    </submittedName>
</protein>
<dbReference type="InterPro" id="IPR002711">
    <property type="entry name" value="HNH"/>
</dbReference>
<dbReference type="Pfam" id="PF01844">
    <property type="entry name" value="HNH"/>
    <property type="match status" value="1"/>
</dbReference>
<dbReference type="InterPro" id="IPR003615">
    <property type="entry name" value="HNH_nuc"/>
</dbReference>
<sequence>MRPVSKGNAPTGVVFTNYRESFDYLLDRIGIGEYKNIKLAQYCSYCERVISTNLAVEHIEPKKGPYAQPHLENSWINFLLACVNCNSQKGSKHIQFDKLYFPDRDNTFYAFEYSYNGEVSPNATLSHAQKIIAQETIDLVGLNEPIDTDVDGVAKDRRTQRLNAFALALDSLEDLKSDPQNQAIQNLIVKGMLTSGYFSIWMKVFEGYPHIRNMFIDSIRGTRQSGCFDEHGNIRHPHPNPDNLQLGGKI</sequence>
<evidence type="ECO:0000259" key="2">
    <source>
        <dbReference type="Pfam" id="PF01844"/>
    </source>
</evidence>
<dbReference type="GO" id="GO:0004519">
    <property type="term" value="F:endonuclease activity"/>
    <property type="evidence" value="ECO:0007669"/>
    <property type="project" value="InterPro"/>
</dbReference>
<dbReference type="GO" id="GO:0008270">
    <property type="term" value="F:zinc ion binding"/>
    <property type="evidence" value="ECO:0007669"/>
    <property type="project" value="InterPro"/>
</dbReference>
<accession>A0A090QH53</accession>
<gene>
    <name evidence="3" type="ORF">JCM19237_5164</name>
</gene>
<dbReference type="eggNOG" id="COG1403">
    <property type="taxonomic scope" value="Bacteria"/>
</dbReference>
<keyword evidence="3" id="KW-0472">Membrane</keyword>
<dbReference type="Proteomes" id="UP000029227">
    <property type="component" value="Unassembled WGS sequence"/>
</dbReference>
<dbReference type="STRING" id="754436.JCM19237_5164"/>
<dbReference type="Gene3D" id="1.10.30.50">
    <property type="match status" value="1"/>
</dbReference>
<dbReference type="GO" id="GO:0003676">
    <property type="term" value="F:nucleic acid binding"/>
    <property type="evidence" value="ECO:0007669"/>
    <property type="project" value="InterPro"/>
</dbReference>
<evidence type="ECO:0000313" key="3">
    <source>
        <dbReference type="EMBL" id="GAL02271.1"/>
    </source>
</evidence>
<evidence type="ECO:0000313" key="4">
    <source>
        <dbReference type="Proteomes" id="UP000029227"/>
    </source>
</evidence>
<keyword evidence="3" id="KW-0812">Transmembrane</keyword>